<organism evidence="2">
    <name type="scientific">Lepeophtheirus salmonis</name>
    <name type="common">Salmon louse</name>
    <name type="synonym">Caligus salmonis</name>
    <dbReference type="NCBI Taxonomy" id="72036"/>
    <lineage>
        <taxon>Eukaryota</taxon>
        <taxon>Metazoa</taxon>
        <taxon>Ecdysozoa</taxon>
        <taxon>Arthropoda</taxon>
        <taxon>Crustacea</taxon>
        <taxon>Multicrustacea</taxon>
        <taxon>Hexanauplia</taxon>
        <taxon>Copepoda</taxon>
        <taxon>Siphonostomatoida</taxon>
        <taxon>Caligidae</taxon>
        <taxon>Lepeophtheirus</taxon>
    </lineage>
</organism>
<dbReference type="GeneID" id="121114835"/>
<dbReference type="AlphaFoldDB" id="A0A0K2T817"/>
<evidence type="ECO:0000313" key="2">
    <source>
        <dbReference type="EMBL" id="CDW21611.1"/>
    </source>
</evidence>
<dbReference type="RefSeq" id="XP_040564855.1">
    <property type="nucleotide sequence ID" value="XM_040708921.2"/>
</dbReference>
<feature type="transmembrane region" description="Helical" evidence="1">
    <location>
        <begin position="7"/>
        <end position="27"/>
    </location>
</feature>
<reference evidence="2" key="1">
    <citation type="submission" date="2014-05" db="EMBL/GenBank/DDBJ databases">
        <authorList>
            <person name="Chronopoulou M."/>
        </authorList>
    </citation>
    <scope>NUCLEOTIDE SEQUENCE</scope>
    <source>
        <tissue evidence="2">Whole organism</tissue>
    </source>
</reference>
<keyword evidence="1" id="KW-0472">Membrane</keyword>
<dbReference type="EMBL" id="HACA01004250">
    <property type="protein sequence ID" value="CDW21611.1"/>
    <property type="molecule type" value="Transcribed_RNA"/>
</dbReference>
<name>A0A0K2T817_LEPSM</name>
<dbReference type="KEGG" id="lsm:121114835"/>
<keyword evidence="1" id="KW-0812">Transmembrane</keyword>
<sequence>MGVIRSLVNVFVATIGVFIYFTAHTIYQVEVATPGAPSLDDWPVSFNKDKIDGIVKSRQPLIAALKEFDSKSNWKSIITDDIVFEAPVLSITGANDFILFVEKFTQYKSEFTVVESLGEYHNAQEILLDWNIKWGIEGLRNFNQHIRFRVFIESPNKIFKIVEEWNGNPLLNEKTTNGFLGKFHSKFRMYTGQMLVMLMKIK</sequence>
<protein>
    <submittedName>
        <fullName evidence="2">Uncharacterized protein</fullName>
    </submittedName>
</protein>
<accession>A0A0K2T817</accession>
<proteinExistence type="predicted"/>
<keyword evidence="1" id="KW-1133">Transmembrane helix</keyword>
<evidence type="ECO:0000256" key="1">
    <source>
        <dbReference type="SAM" id="Phobius"/>
    </source>
</evidence>